<feature type="domain" description="2-oxoacid dehydrogenase acyltransferase catalytic" evidence="1">
    <location>
        <begin position="5"/>
        <end position="204"/>
    </location>
</feature>
<evidence type="ECO:0000259" key="1">
    <source>
        <dbReference type="Pfam" id="PF00198"/>
    </source>
</evidence>
<dbReference type="OrthoDB" id="537444at2759"/>
<dbReference type="PANTHER" id="PTHR23151:SF89">
    <property type="entry name" value="DIHYDROLIPOYLLYSINE-RESIDUE ACETYLTRANSFERASE COMPONENT OF PYRUVATE DEHYDROGENASE COMPLEX, MITOCHONDRIAL"/>
    <property type="match status" value="1"/>
</dbReference>
<protein>
    <recommendedName>
        <fullName evidence="1">2-oxoacid dehydrogenase acyltransferase catalytic domain-containing protein</fullName>
    </recommendedName>
</protein>
<dbReference type="Pfam" id="PF00198">
    <property type="entry name" value="2-oxoacid_dh"/>
    <property type="match status" value="1"/>
</dbReference>
<keyword evidence="3" id="KW-1185">Reference proteome</keyword>
<dbReference type="Proteomes" id="UP000270094">
    <property type="component" value="Unassembled WGS sequence"/>
</dbReference>
<organism evidence="2 3">
    <name type="scientific">Strongylus vulgaris</name>
    <name type="common">Blood worm</name>
    <dbReference type="NCBI Taxonomy" id="40348"/>
    <lineage>
        <taxon>Eukaryota</taxon>
        <taxon>Metazoa</taxon>
        <taxon>Ecdysozoa</taxon>
        <taxon>Nematoda</taxon>
        <taxon>Chromadorea</taxon>
        <taxon>Rhabditida</taxon>
        <taxon>Rhabditina</taxon>
        <taxon>Rhabditomorpha</taxon>
        <taxon>Strongyloidea</taxon>
        <taxon>Strongylidae</taxon>
        <taxon>Strongylus</taxon>
    </lineage>
</organism>
<dbReference type="GO" id="GO:0006086">
    <property type="term" value="P:pyruvate decarboxylation to acetyl-CoA"/>
    <property type="evidence" value="ECO:0007669"/>
    <property type="project" value="InterPro"/>
</dbReference>
<gene>
    <name evidence="2" type="ORF">SVUK_LOCUS4191</name>
</gene>
<reference evidence="2 3" key="1">
    <citation type="submission" date="2018-11" db="EMBL/GenBank/DDBJ databases">
        <authorList>
            <consortium name="Pathogen Informatics"/>
        </authorList>
    </citation>
    <scope>NUCLEOTIDE SEQUENCE [LARGE SCALE GENOMIC DNA]</scope>
</reference>
<proteinExistence type="predicted"/>
<dbReference type="GO" id="GO:0045254">
    <property type="term" value="C:pyruvate dehydrogenase complex"/>
    <property type="evidence" value="ECO:0007669"/>
    <property type="project" value="InterPro"/>
</dbReference>
<dbReference type="AlphaFoldDB" id="A0A3P7IN37"/>
<dbReference type="SUPFAM" id="SSF52777">
    <property type="entry name" value="CoA-dependent acyltransferases"/>
    <property type="match status" value="1"/>
</dbReference>
<dbReference type="EMBL" id="UYYB01011408">
    <property type="protein sequence ID" value="VDM69193.1"/>
    <property type="molecule type" value="Genomic_DNA"/>
</dbReference>
<dbReference type="InterPro" id="IPR045257">
    <property type="entry name" value="E2/Pdx1"/>
</dbReference>
<dbReference type="PANTHER" id="PTHR23151">
    <property type="entry name" value="DIHYDROLIPOAMIDE ACETYL/SUCCINYL-TRANSFERASE-RELATED"/>
    <property type="match status" value="1"/>
</dbReference>
<name>A0A3P7IN37_STRVU</name>
<dbReference type="InterPro" id="IPR001078">
    <property type="entry name" value="2-oxoacid_DH_actylTfrase"/>
</dbReference>
<dbReference type="InterPro" id="IPR023213">
    <property type="entry name" value="CAT-like_dom_sf"/>
</dbReference>
<dbReference type="Gene3D" id="3.30.559.10">
    <property type="entry name" value="Chloramphenicol acetyltransferase-like domain"/>
    <property type="match status" value="1"/>
</dbReference>
<accession>A0A3P7IN37</accession>
<evidence type="ECO:0000313" key="3">
    <source>
        <dbReference type="Proteomes" id="UP000270094"/>
    </source>
</evidence>
<dbReference type="GO" id="GO:0004742">
    <property type="term" value="F:dihydrolipoyllysine-residue acetyltransferase activity"/>
    <property type="evidence" value="ECO:0007669"/>
    <property type="project" value="TreeGrafter"/>
</dbReference>
<sequence length="204" mass="22267">MCNFRVREKLNALLEKGSAGGSTKLSINDFIVKASALACLRVPEANSFWMDTFIRQNNNVDVSVAVSTPSGLITPIIFNAHAKGLATISSEVKELAARAKEGKLQPQEFQGGTFTVSNLGMFGSVTDFTAIINPPQSCILAIGGAETKMVPCEENGRFFISRYRSVKVMKVTLSCDHRVVDGAVGAVWLRHFKEFLEKPHTMLL</sequence>
<evidence type="ECO:0000313" key="2">
    <source>
        <dbReference type="EMBL" id="VDM69193.1"/>
    </source>
</evidence>